<gene>
    <name evidence="2" type="ORF">BV898_07197</name>
</gene>
<protein>
    <submittedName>
        <fullName evidence="2">GMP synthase (Glutamine-hydrolyzing)</fullName>
    </submittedName>
</protein>
<accession>A0A1W0WUA6</accession>
<dbReference type="EMBL" id="MTYJ01000046">
    <property type="protein sequence ID" value="OQV18760.1"/>
    <property type="molecule type" value="Genomic_DNA"/>
</dbReference>
<proteinExistence type="predicted"/>
<dbReference type="Proteomes" id="UP000192578">
    <property type="component" value="Unassembled WGS sequence"/>
</dbReference>
<dbReference type="SUPFAM" id="SSF54810">
    <property type="entry name" value="GMP synthetase C-terminal dimerisation domain"/>
    <property type="match status" value="1"/>
</dbReference>
<dbReference type="AlphaFoldDB" id="A0A1W0WUA6"/>
<dbReference type="GO" id="GO:0005524">
    <property type="term" value="F:ATP binding"/>
    <property type="evidence" value="ECO:0007669"/>
    <property type="project" value="InterPro"/>
</dbReference>
<evidence type="ECO:0000313" key="3">
    <source>
        <dbReference type="Proteomes" id="UP000192578"/>
    </source>
</evidence>
<dbReference type="Pfam" id="PF00958">
    <property type="entry name" value="GMP_synt_C"/>
    <property type="match status" value="1"/>
</dbReference>
<organism evidence="2 3">
    <name type="scientific">Hypsibius exemplaris</name>
    <name type="common">Freshwater tardigrade</name>
    <dbReference type="NCBI Taxonomy" id="2072580"/>
    <lineage>
        <taxon>Eukaryota</taxon>
        <taxon>Metazoa</taxon>
        <taxon>Ecdysozoa</taxon>
        <taxon>Tardigrada</taxon>
        <taxon>Eutardigrada</taxon>
        <taxon>Parachela</taxon>
        <taxon>Hypsibioidea</taxon>
        <taxon>Hypsibiidae</taxon>
        <taxon>Hypsibius</taxon>
    </lineage>
</organism>
<dbReference type="InterPro" id="IPR001674">
    <property type="entry name" value="GMP_synth_C"/>
</dbReference>
<name>A0A1W0WUA6_HYPEX</name>
<dbReference type="Gene3D" id="3.30.300.10">
    <property type="match status" value="1"/>
</dbReference>
<keyword evidence="3" id="KW-1185">Reference proteome</keyword>
<comment type="caution">
    <text evidence="2">The sequence shown here is derived from an EMBL/GenBank/DDBJ whole genome shotgun (WGS) entry which is preliminary data.</text>
</comment>
<dbReference type="FunFam" id="3.30.300.10:FF:000008">
    <property type="entry name" value="GMP synthase [glutamine-hydrolyzing]"/>
    <property type="match status" value="1"/>
</dbReference>
<reference evidence="3" key="1">
    <citation type="submission" date="2017-01" db="EMBL/GenBank/DDBJ databases">
        <title>Comparative genomics of anhydrobiosis in the tardigrade Hypsibius dujardini.</title>
        <authorList>
            <person name="Yoshida Y."/>
            <person name="Koutsovoulos G."/>
            <person name="Laetsch D."/>
            <person name="Stevens L."/>
            <person name="Kumar S."/>
            <person name="Horikawa D."/>
            <person name="Ishino K."/>
            <person name="Komine S."/>
            <person name="Tomita M."/>
            <person name="Blaxter M."/>
            <person name="Arakawa K."/>
        </authorList>
    </citation>
    <scope>NUCLEOTIDE SEQUENCE [LARGE SCALE GENOMIC DNA]</scope>
    <source>
        <strain evidence="3">Z151</strain>
    </source>
</reference>
<evidence type="ECO:0000313" key="2">
    <source>
        <dbReference type="EMBL" id="OQV18760.1"/>
    </source>
</evidence>
<sequence length="278" mass="31150">MVLFTQKCPGGTDETGEAARPDKNALSLKMLLVRPIALMSRPGLNEIKETFRPGLAVRVICANEPYKAKDYDRTVILLRNNMLLQQSHVACKDYEQFRVLHENVRNTLTLEEVDFLERATKEYVIAGHVLPIRAISRVAYAFGPVVKHEIEFITETTLVPFHVVSKIQAVDAIAQKVLWDSGSYLSVAQMPVILIPVVFDEDTVDPAFPGRKHSVVLRPFISNDFMTGIAALPGKHIPKRSSTVWVILKMVTEIQKVGGISRVLYDLTCKPPGTTEWE</sequence>
<dbReference type="OrthoDB" id="1724632at2759"/>
<dbReference type="GO" id="GO:0003922">
    <property type="term" value="F:GMP synthase (glutamine-hydrolyzing) activity"/>
    <property type="evidence" value="ECO:0007669"/>
    <property type="project" value="InterPro"/>
</dbReference>
<evidence type="ECO:0000259" key="1">
    <source>
        <dbReference type="Pfam" id="PF00958"/>
    </source>
</evidence>
<feature type="domain" description="GMP synthase C-terminal" evidence="1">
    <location>
        <begin position="212"/>
        <end position="277"/>
    </location>
</feature>